<dbReference type="Proteomes" id="UP000186026">
    <property type="component" value="Unassembled WGS sequence"/>
</dbReference>
<dbReference type="STRING" id="529505.SAMN05421761_108185"/>
<feature type="transmembrane region" description="Helical" evidence="1">
    <location>
        <begin position="127"/>
        <end position="159"/>
    </location>
</feature>
<evidence type="ECO:0000313" key="2">
    <source>
        <dbReference type="EMBL" id="SIS93696.1"/>
    </source>
</evidence>
<evidence type="ECO:0000313" key="3">
    <source>
        <dbReference type="Proteomes" id="UP000186026"/>
    </source>
</evidence>
<keyword evidence="1" id="KW-0812">Transmembrane</keyword>
<reference evidence="3" key="1">
    <citation type="submission" date="2017-01" db="EMBL/GenBank/DDBJ databases">
        <authorList>
            <person name="Varghese N."/>
            <person name="Submissions S."/>
        </authorList>
    </citation>
    <scope>NUCLEOTIDE SEQUENCE [LARGE SCALE GENOMIC DNA]</scope>
    <source>
        <strain evidence="3">DSM 46698</strain>
    </source>
</reference>
<dbReference type="AlphaFoldDB" id="A0A1N7N5R5"/>
<dbReference type="EMBL" id="FTOP01000008">
    <property type="protein sequence ID" value="SIS93696.1"/>
    <property type="molecule type" value="Genomic_DNA"/>
</dbReference>
<proteinExistence type="predicted"/>
<organism evidence="2 3">
    <name type="scientific">Belliella pelovolcani</name>
    <dbReference type="NCBI Taxonomy" id="529505"/>
    <lineage>
        <taxon>Bacteria</taxon>
        <taxon>Pseudomonadati</taxon>
        <taxon>Bacteroidota</taxon>
        <taxon>Cytophagia</taxon>
        <taxon>Cytophagales</taxon>
        <taxon>Cyclobacteriaceae</taxon>
        <taxon>Belliella</taxon>
    </lineage>
</organism>
<dbReference type="OrthoDB" id="1049480at2"/>
<keyword evidence="1" id="KW-1133">Transmembrane helix</keyword>
<name>A0A1N7N5R5_9BACT</name>
<feature type="transmembrane region" description="Helical" evidence="1">
    <location>
        <begin position="179"/>
        <end position="210"/>
    </location>
</feature>
<keyword evidence="3" id="KW-1185">Reference proteome</keyword>
<feature type="transmembrane region" description="Helical" evidence="1">
    <location>
        <begin position="231"/>
        <end position="260"/>
    </location>
</feature>
<evidence type="ECO:0000256" key="1">
    <source>
        <dbReference type="SAM" id="Phobius"/>
    </source>
</evidence>
<dbReference type="RefSeq" id="WP_076501388.1">
    <property type="nucleotide sequence ID" value="NZ_FTOP01000008.1"/>
</dbReference>
<accession>A0A1N7N5R5</accession>
<feature type="transmembrane region" description="Helical" evidence="1">
    <location>
        <begin position="35"/>
        <end position="57"/>
    </location>
</feature>
<evidence type="ECO:0008006" key="4">
    <source>
        <dbReference type="Google" id="ProtNLM"/>
    </source>
</evidence>
<keyword evidence="1" id="KW-0472">Membrane</keyword>
<feature type="transmembrane region" description="Helical" evidence="1">
    <location>
        <begin position="69"/>
        <end position="95"/>
    </location>
</feature>
<gene>
    <name evidence="2" type="ORF">SAMN05421761_108185</name>
</gene>
<protein>
    <recommendedName>
        <fullName evidence="4">Membrane domain of glycerophosphoryl diester phosphodiesterase</fullName>
    </recommendedName>
</protein>
<sequence>MTNNYIQFKKRRELGEILSDTFAFVRGNFKDLFTVLIRTSLIPFILVILASVYYQYVIGNISEITPYSAVFSLGGLGLAGLLFYATSSATVYSFIKEYDTTKGKELNLEYVVSEAKSNIGNMIGLTLLAYLMLIFGLIFFVIPGIYFLVPLAVVFPILLFKETTIFGALGESFKLIKGFWWVTFGTVIVIAIIIGVMSFAFSVPALIYNVTKMVITSSNEGTLTSGNPGDFIYLTLSALGSAGSNLLSIVFLVALGFVYYDLDEEQNRTGLKQKIEELDI</sequence>